<evidence type="ECO:0000256" key="1">
    <source>
        <dbReference type="SAM" id="MobiDB-lite"/>
    </source>
</evidence>
<gene>
    <name evidence="2" type="ORF">PX52LOC_07619</name>
</gene>
<sequence length="83" mass="9364">MAGDVGKGKRHESIARRSGSAEEGTLYSEDEVRFLKAVDEFKCRGKVRFTTYVDVYRLAKRKLDSQVTEQTLRGPRETGLPNA</sequence>
<reference evidence="3" key="1">
    <citation type="submission" date="2019-08" db="EMBL/GenBank/DDBJ databases">
        <title>Limnoglobus roseus gen. nov., sp. nov., a novel freshwater planctomycete with a giant genome from the family Gemmataceae.</title>
        <authorList>
            <person name="Kulichevskaya I.S."/>
            <person name="Naumoff D.G."/>
            <person name="Miroshnikov K."/>
            <person name="Ivanova A."/>
            <person name="Philippov D.A."/>
            <person name="Hakobyan A."/>
            <person name="Rijpstra I.C."/>
            <person name="Sinninghe Damste J.S."/>
            <person name="Liesack W."/>
            <person name="Dedysh S.N."/>
        </authorList>
    </citation>
    <scope>NUCLEOTIDE SEQUENCE [LARGE SCALE GENOMIC DNA]</scope>
    <source>
        <strain evidence="3">PX52</strain>
    </source>
</reference>
<evidence type="ECO:0000313" key="2">
    <source>
        <dbReference type="EMBL" id="QEL20515.1"/>
    </source>
</evidence>
<evidence type="ECO:0000313" key="3">
    <source>
        <dbReference type="Proteomes" id="UP000324974"/>
    </source>
</evidence>
<dbReference type="EMBL" id="CP042425">
    <property type="protein sequence ID" value="QEL20515.1"/>
    <property type="molecule type" value="Genomic_DNA"/>
</dbReference>
<dbReference type="KEGG" id="lrs:PX52LOC_07619"/>
<organism evidence="2 3">
    <name type="scientific">Limnoglobus roseus</name>
    <dbReference type="NCBI Taxonomy" id="2598579"/>
    <lineage>
        <taxon>Bacteria</taxon>
        <taxon>Pseudomonadati</taxon>
        <taxon>Planctomycetota</taxon>
        <taxon>Planctomycetia</taxon>
        <taxon>Gemmatales</taxon>
        <taxon>Gemmataceae</taxon>
        <taxon>Limnoglobus</taxon>
    </lineage>
</organism>
<accession>A0A5C1APK0</accession>
<protein>
    <submittedName>
        <fullName evidence="2">Uncharacterized protein</fullName>
    </submittedName>
</protein>
<feature type="region of interest" description="Disordered" evidence="1">
    <location>
        <begin position="1"/>
        <end position="24"/>
    </location>
</feature>
<keyword evidence="3" id="KW-1185">Reference proteome</keyword>
<proteinExistence type="predicted"/>
<name>A0A5C1APK0_9BACT</name>
<dbReference type="AlphaFoldDB" id="A0A5C1APK0"/>
<dbReference type="Proteomes" id="UP000324974">
    <property type="component" value="Chromosome"/>
</dbReference>